<proteinExistence type="predicted"/>
<dbReference type="InterPro" id="IPR036779">
    <property type="entry name" value="LysM_dom_sf"/>
</dbReference>
<name>A0A4V3C6M0_9ACTN</name>
<dbReference type="SUPFAM" id="SSF54106">
    <property type="entry name" value="LysM domain"/>
    <property type="match status" value="1"/>
</dbReference>
<dbReference type="InterPro" id="IPR018392">
    <property type="entry name" value="LysM"/>
</dbReference>
<dbReference type="CDD" id="cd00118">
    <property type="entry name" value="LysM"/>
    <property type="match status" value="1"/>
</dbReference>
<dbReference type="Pfam" id="PF01476">
    <property type="entry name" value="LysM"/>
    <property type="match status" value="1"/>
</dbReference>
<dbReference type="EMBL" id="SNWQ01000028">
    <property type="protein sequence ID" value="TDO34288.1"/>
    <property type="molecule type" value="Genomic_DNA"/>
</dbReference>
<dbReference type="PROSITE" id="PS51782">
    <property type="entry name" value="LYSM"/>
    <property type="match status" value="1"/>
</dbReference>
<organism evidence="3 4">
    <name type="scientific">Kribbella caucasensis</name>
    <dbReference type="NCBI Taxonomy" id="2512215"/>
    <lineage>
        <taxon>Bacteria</taxon>
        <taxon>Bacillati</taxon>
        <taxon>Actinomycetota</taxon>
        <taxon>Actinomycetes</taxon>
        <taxon>Propionibacteriales</taxon>
        <taxon>Kribbellaceae</taxon>
        <taxon>Kribbella</taxon>
    </lineage>
</organism>
<keyword evidence="1" id="KW-1133">Transmembrane helix</keyword>
<feature type="domain" description="LysM" evidence="2">
    <location>
        <begin position="90"/>
        <end position="140"/>
    </location>
</feature>
<evidence type="ECO:0000259" key="2">
    <source>
        <dbReference type="PROSITE" id="PS51782"/>
    </source>
</evidence>
<dbReference type="AlphaFoldDB" id="A0A4V3C6M0"/>
<evidence type="ECO:0000313" key="3">
    <source>
        <dbReference type="EMBL" id="TDO34288.1"/>
    </source>
</evidence>
<dbReference type="Gene3D" id="3.10.350.10">
    <property type="entry name" value="LysM domain"/>
    <property type="match status" value="1"/>
</dbReference>
<dbReference type="SMART" id="SM00257">
    <property type="entry name" value="LysM"/>
    <property type="match status" value="1"/>
</dbReference>
<reference evidence="3 4" key="1">
    <citation type="submission" date="2019-03" db="EMBL/GenBank/DDBJ databases">
        <title>Genomic Encyclopedia of Type Strains, Phase III (KMG-III): the genomes of soil and plant-associated and newly described type strains.</title>
        <authorList>
            <person name="Whitman W."/>
        </authorList>
    </citation>
    <scope>NUCLEOTIDE SEQUENCE [LARGE SCALE GENOMIC DNA]</scope>
    <source>
        <strain evidence="3 4">VKM Ac-2527</strain>
    </source>
</reference>
<comment type="caution">
    <text evidence="3">The sequence shown here is derived from an EMBL/GenBank/DDBJ whole genome shotgun (WGS) entry which is preliminary data.</text>
</comment>
<accession>A0A4V3C6M0</accession>
<evidence type="ECO:0000256" key="1">
    <source>
        <dbReference type="SAM" id="Phobius"/>
    </source>
</evidence>
<sequence>MTTERLPVRACSGEDLGRHVQPRLARTAVRRGDFRYPTVAEAEPPTLRLTRRGRALLTTVSVLVFGAAIAVLGLRVAGVLEPEPQFTRTIQVEVGAGQTLWSIAQDTNPTDNPASVVEQIANLNNLDNAADVTPGQTLQIPVR</sequence>
<keyword evidence="1" id="KW-0812">Transmembrane</keyword>
<dbReference type="Proteomes" id="UP000295388">
    <property type="component" value="Unassembled WGS sequence"/>
</dbReference>
<feature type="transmembrane region" description="Helical" evidence="1">
    <location>
        <begin position="55"/>
        <end position="78"/>
    </location>
</feature>
<gene>
    <name evidence="3" type="ORF">EV643_12873</name>
</gene>
<evidence type="ECO:0000313" key="4">
    <source>
        <dbReference type="Proteomes" id="UP000295388"/>
    </source>
</evidence>
<keyword evidence="1" id="KW-0472">Membrane</keyword>
<dbReference type="RefSeq" id="WP_238166079.1">
    <property type="nucleotide sequence ID" value="NZ_SNWQ01000028.1"/>
</dbReference>
<keyword evidence="4" id="KW-1185">Reference proteome</keyword>
<protein>
    <submittedName>
        <fullName evidence="3">LysM domain-containing protein</fullName>
    </submittedName>
</protein>